<dbReference type="AlphaFoldDB" id="A0ABD3GU74"/>
<feature type="domain" description="Tryptophan synthase beta chain-like PALP" evidence="12">
    <location>
        <begin position="181"/>
        <end position="507"/>
    </location>
</feature>
<evidence type="ECO:0000256" key="10">
    <source>
        <dbReference type="RuleBase" id="RU003663"/>
    </source>
</evidence>
<dbReference type="Proteomes" id="UP001633002">
    <property type="component" value="Unassembled WGS sequence"/>
</dbReference>
<keyword evidence="7 10" id="KW-0057">Aromatic amino acid biosynthesis</keyword>
<evidence type="ECO:0000256" key="3">
    <source>
        <dbReference type="ARBA" id="ARBA00012043"/>
    </source>
</evidence>
<keyword evidence="14" id="KW-1185">Reference proteome</keyword>
<dbReference type="EMBL" id="JBJQOH010000007">
    <property type="protein sequence ID" value="KAL3681727.1"/>
    <property type="molecule type" value="Genomic_DNA"/>
</dbReference>
<gene>
    <name evidence="13" type="ORF">R1sor_024683</name>
</gene>
<dbReference type="Pfam" id="PF00291">
    <property type="entry name" value="PALP"/>
    <property type="match status" value="1"/>
</dbReference>
<dbReference type="FunFam" id="3.40.50.1100:FF:000004">
    <property type="entry name" value="Tryptophan synthase beta chain"/>
    <property type="match status" value="1"/>
</dbReference>
<dbReference type="InterPro" id="IPR001926">
    <property type="entry name" value="TrpB-like_PALP"/>
</dbReference>
<dbReference type="Gene3D" id="3.40.50.1100">
    <property type="match status" value="2"/>
</dbReference>
<dbReference type="PANTHER" id="PTHR48077">
    <property type="entry name" value="TRYPTOPHAN SYNTHASE-RELATED"/>
    <property type="match status" value="1"/>
</dbReference>
<organism evidence="13 14">
    <name type="scientific">Riccia sorocarpa</name>
    <dbReference type="NCBI Taxonomy" id="122646"/>
    <lineage>
        <taxon>Eukaryota</taxon>
        <taxon>Viridiplantae</taxon>
        <taxon>Streptophyta</taxon>
        <taxon>Embryophyta</taxon>
        <taxon>Marchantiophyta</taxon>
        <taxon>Marchantiopsida</taxon>
        <taxon>Marchantiidae</taxon>
        <taxon>Marchantiales</taxon>
        <taxon>Ricciaceae</taxon>
        <taxon>Riccia</taxon>
    </lineage>
</organism>
<dbReference type="EC" id="4.2.1.20" evidence="3 10"/>
<evidence type="ECO:0000256" key="8">
    <source>
        <dbReference type="ARBA" id="ARBA00023239"/>
    </source>
</evidence>
<dbReference type="CDD" id="cd06446">
    <property type="entry name" value="Trp-synth_B"/>
    <property type="match status" value="1"/>
</dbReference>
<dbReference type="GO" id="GO:0004834">
    <property type="term" value="F:tryptophan synthase activity"/>
    <property type="evidence" value="ECO:0007669"/>
    <property type="project" value="UniProtKB-EC"/>
</dbReference>
<name>A0ABD3GU74_9MARC</name>
<keyword evidence="5 10" id="KW-0822">Tryptophan biosynthesis</keyword>
<dbReference type="FunFam" id="3.40.50.1100:FF:000001">
    <property type="entry name" value="Tryptophan synthase beta chain"/>
    <property type="match status" value="1"/>
</dbReference>
<comment type="pathway">
    <text evidence="2 10">Amino-acid biosynthesis; L-tryptophan biosynthesis; L-tryptophan from chorismate: step 5/5.</text>
</comment>
<protein>
    <recommendedName>
        <fullName evidence="3 10">Tryptophan synthase</fullName>
        <ecNumber evidence="3 10">4.2.1.20</ecNumber>
    </recommendedName>
</protein>
<comment type="catalytic activity">
    <reaction evidence="9 10">
        <text>(1S,2R)-1-C-(indol-3-yl)glycerol 3-phosphate + L-serine = D-glyceraldehyde 3-phosphate + L-tryptophan + H2O</text>
        <dbReference type="Rhea" id="RHEA:10532"/>
        <dbReference type="ChEBI" id="CHEBI:15377"/>
        <dbReference type="ChEBI" id="CHEBI:33384"/>
        <dbReference type="ChEBI" id="CHEBI:57912"/>
        <dbReference type="ChEBI" id="CHEBI:58866"/>
        <dbReference type="ChEBI" id="CHEBI:59776"/>
        <dbReference type="EC" id="4.2.1.20"/>
    </reaction>
</comment>
<feature type="region of interest" description="Disordered" evidence="11">
    <location>
        <begin position="44"/>
        <end position="68"/>
    </location>
</feature>
<dbReference type="PROSITE" id="PS00168">
    <property type="entry name" value="TRP_SYNTHASE_BETA"/>
    <property type="match status" value="1"/>
</dbReference>
<comment type="caution">
    <text evidence="13">The sequence shown here is derived from an EMBL/GenBank/DDBJ whole genome shotgun (WGS) entry which is preliminary data.</text>
</comment>
<dbReference type="SUPFAM" id="SSF53686">
    <property type="entry name" value="Tryptophan synthase beta subunit-like PLP-dependent enzymes"/>
    <property type="match status" value="1"/>
</dbReference>
<dbReference type="NCBIfam" id="TIGR00263">
    <property type="entry name" value="trpB"/>
    <property type="match status" value="1"/>
</dbReference>
<evidence type="ECO:0000259" key="12">
    <source>
        <dbReference type="Pfam" id="PF00291"/>
    </source>
</evidence>
<accession>A0ABD3GU74</accession>
<dbReference type="InterPro" id="IPR036052">
    <property type="entry name" value="TrpB-like_PALP_sf"/>
</dbReference>
<keyword evidence="6 10" id="KW-0663">Pyridoxal phosphate</keyword>
<keyword evidence="4 10" id="KW-0028">Amino-acid biosynthesis</keyword>
<dbReference type="InterPro" id="IPR023026">
    <property type="entry name" value="Trp_synth_beta/beta-like"/>
</dbReference>
<comment type="cofactor">
    <cofactor evidence="1 10">
        <name>pyridoxal 5'-phosphate</name>
        <dbReference type="ChEBI" id="CHEBI:597326"/>
    </cofactor>
</comment>
<reference evidence="13 14" key="1">
    <citation type="submission" date="2024-09" db="EMBL/GenBank/DDBJ databases">
        <title>Chromosome-scale assembly of Riccia sorocarpa.</title>
        <authorList>
            <person name="Paukszto L."/>
        </authorList>
    </citation>
    <scope>NUCLEOTIDE SEQUENCE [LARGE SCALE GENOMIC DNA]</scope>
    <source>
        <strain evidence="13">LP-2024</strain>
        <tissue evidence="13">Aerial parts of the thallus</tissue>
    </source>
</reference>
<dbReference type="PANTHER" id="PTHR48077:SF3">
    <property type="entry name" value="TRYPTOPHAN SYNTHASE"/>
    <property type="match status" value="1"/>
</dbReference>
<evidence type="ECO:0000256" key="4">
    <source>
        <dbReference type="ARBA" id="ARBA00022605"/>
    </source>
</evidence>
<evidence type="ECO:0000256" key="1">
    <source>
        <dbReference type="ARBA" id="ARBA00001933"/>
    </source>
</evidence>
<keyword evidence="8 10" id="KW-0456">Lyase</keyword>
<sequence length="521" mass="56463">MPDGAWRPRVLSTFSSVHDPSHRCEGGTAGLTGMETLSRSTSRSFCNASSSTHRSRGGSRNSAAVRATKDSISSSSTFSCPRVELSKTHGPSTNILRRKRKGLVVDVACTLTEKEAHQERSVSSYQRPDSDGRFGQFGGKYVPPSLEKALLELEQAYNAVVPTEKFQSEFHAYLKDYVGRESPLYFAERLTEHYKRHDGTGGPHIYLKREDLNHTGAHKINNTIGQALLARIMGKKRIVAETGAGQHGVATATVCARFGLDCVIYMGATDVERQALNVFRMKLLGATVKPVHSGTKTLRDAVNEAIMDWVETADTTHYILGSVCGPHPFPMIVRDFQAVIGKETRRQALEKWNGKPDVLMACCGGGSNAMGLFHEFVEDEDVRLIGVEAAGEGVDTPRHAATLTMGKVGVLHGSLSYVLDDGDLVGQHSISAGLDYPGVGPEHSFLKDIGRAEYYSITDSEALAAFQLTAKLEGIIPALETAHALAYLEKLCPTLADGTKVVINCSGRGDKDVDQAIRMLG</sequence>
<evidence type="ECO:0000313" key="14">
    <source>
        <dbReference type="Proteomes" id="UP001633002"/>
    </source>
</evidence>
<evidence type="ECO:0000256" key="6">
    <source>
        <dbReference type="ARBA" id="ARBA00022898"/>
    </source>
</evidence>
<dbReference type="InterPro" id="IPR006654">
    <property type="entry name" value="Trp_synth_beta"/>
</dbReference>
<proteinExistence type="inferred from homology"/>
<evidence type="ECO:0000256" key="2">
    <source>
        <dbReference type="ARBA" id="ARBA00004733"/>
    </source>
</evidence>
<dbReference type="InterPro" id="IPR006653">
    <property type="entry name" value="Trp_synth_b_CS"/>
</dbReference>
<evidence type="ECO:0000256" key="11">
    <source>
        <dbReference type="SAM" id="MobiDB-lite"/>
    </source>
</evidence>
<evidence type="ECO:0000313" key="13">
    <source>
        <dbReference type="EMBL" id="KAL3681727.1"/>
    </source>
</evidence>
<dbReference type="HAMAP" id="MF_00133">
    <property type="entry name" value="Trp_synth_beta"/>
    <property type="match status" value="1"/>
</dbReference>
<evidence type="ECO:0000256" key="7">
    <source>
        <dbReference type="ARBA" id="ARBA00023141"/>
    </source>
</evidence>
<evidence type="ECO:0000256" key="5">
    <source>
        <dbReference type="ARBA" id="ARBA00022822"/>
    </source>
</evidence>
<evidence type="ECO:0000256" key="9">
    <source>
        <dbReference type="ARBA" id="ARBA00049047"/>
    </source>
</evidence>